<dbReference type="PROSITE" id="PS00502">
    <property type="entry name" value="POLYGALACTURONASE"/>
    <property type="match status" value="1"/>
</dbReference>
<evidence type="ECO:0000256" key="5">
    <source>
        <dbReference type="ARBA" id="ARBA00022737"/>
    </source>
</evidence>
<keyword evidence="6 14" id="KW-0378">Hydrolase</keyword>
<keyword evidence="3" id="KW-0964">Secreted</keyword>
<dbReference type="OrthoDB" id="187139at2759"/>
<evidence type="ECO:0000256" key="7">
    <source>
        <dbReference type="ARBA" id="ARBA00023180"/>
    </source>
</evidence>
<evidence type="ECO:0000313" key="16">
    <source>
        <dbReference type="EMBL" id="TRX98972.1"/>
    </source>
</evidence>
<evidence type="ECO:0000256" key="14">
    <source>
        <dbReference type="RuleBase" id="RU361169"/>
    </source>
</evidence>
<dbReference type="SUPFAM" id="SSF51126">
    <property type="entry name" value="Pectin lyase-like"/>
    <property type="match status" value="1"/>
</dbReference>
<keyword evidence="4 15" id="KW-0732">Signal</keyword>
<organism evidence="16 17">
    <name type="scientific">Xylaria flabelliformis</name>
    <dbReference type="NCBI Taxonomy" id="2512241"/>
    <lineage>
        <taxon>Eukaryota</taxon>
        <taxon>Fungi</taxon>
        <taxon>Dikarya</taxon>
        <taxon>Ascomycota</taxon>
        <taxon>Pezizomycotina</taxon>
        <taxon>Sordariomycetes</taxon>
        <taxon>Xylariomycetidae</taxon>
        <taxon>Xylariales</taxon>
        <taxon>Xylariaceae</taxon>
        <taxon>Xylaria</taxon>
    </lineage>
</organism>
<keyword evidence="17" id="KW-1185">Reference proteome</keyword>
<evidence type="ECO:0000256" key="6">
    <source>
        <dbReference type="ARBA" id="ARBA00022801"/>
    </source>
</evidence>
<dbReference type="InterPro" id="IPR011050">
    <property type="entry name" value="Pectin_lyase_fold/virulence"/>
</dbReference>
<dbReference type="InterPro" id="IPR000743">
    <property type="entry name" value="Glyco_hydro_28"/>
</dbReference>
<evidence type="ECO:0000256" key="1">
    <source>
        <dbReference type="ARBA" id="ARBA00004613"/>
    </source>
</evidence>
<dbReference type="InterPro" id="IPR012334">
    <property type="entry name" value="Pectin_lyas_fold"/>
</dbReference>
<proteinExistence type="inferred from homology"/>
<gene>
    <name evidence="16" type="ORF">FHL15_000314</name>
</gene>
<keyword evidence="9 14" id="KW-0326">Glycosidase</keyword>
<sequence length="384" mass="40444">MHFVNGLLFLAAIASATALPPTRVIERAATCTPKAGGSSSIDDCDTIGHRGMSVWDDRDTTELNGCAGCTLQVEGLLKVASDTDYWNGKDAIFDLSSITGAKVYSSTGNGVIDGNGQDAWDRFAEDSSYDRPTLFWINKSKNIIVQNLKFKNAPNVFHSARGDSSNIQYIDINLSATSKSSNLPKNTDGWDIGPASYVTISNAKVTNNDDCVAFKPGANYVTVTDITCIGSHGLSVGSLGSKAGATDTVQNIYVNGATMTDSTKAAGIKVYPGGSSHGTAVVRNVTWENIVVDNTEYAFQIQSCYGEDASYCSSSPSTAQISDIVVKGVSGTTASKYSPTIMNLNCPAEGTCGVTMSGITVTPPSGSAKIFVVKAFMRDQGKED</sequence>
<comment type="similarity">
    <text evidence="2 14">Belongs to the glycosyl hydrolase 28 family.</text>
</comment>
<evidence type="ECO:0000256" key="13">
    <source>
        <dbReference type="PROSITE-ProRule" id="PRU10052"/>
    </source>
</evidence>
<reference evidence="17" key="1">
    <citation type="submission" date="2019-06" db="EMBL/GenBank/DDBJ databases">
        <title>Draft genome sequence of the griseofulvin-producing fungus Xylaria cubensis strain G536.</title>
        <authorList>
            <person name="Mead M.E."/>
            <person name="Raja H.A."/>
            <person name="Steenwyk J.L."/>
            <person name="Knowles S.L."/>
            <person name="Oberlies N.H."/>
            <person name="Rokas A."/>
        </authorList>
    </citation>
    <scope>NUCLEOTIDE SEQUENCE [LARGE SCALE GENOMIC DNA]</scope>
    <source>
        <strain evidence="17">G536</strain>
    </source>
</reference>
<keyword evidence="5" id="KW-0677">Repeat</keyword>
<dbReference type="EMBL" id="VFLP01000001">
    <property type="protein sequence ID" value="TRX98972.1"/>
    <property type="molecule type" value="Genomic_DNA"/>
</dbReference>
<evidence type="ECO:0000256" key="8">
    <source>
        <dbReference type="ARBA" id="ARBA00023277"/>
    </source>
</evidence>
<dbReference type="AlphaFoldDB" id="A0A553IFJ1"/>
<evidence type="ECO:0008006" key="18">
    <source>
        <dbReference type="Google" id="ProtNLM"/>
    </source>
</evidence>
<comment type="function">
    <text evidence="12">Pectinolytic enzyme involved in the degradation of xylogalacturonan (xga), a galacturonan backbone heavily substituted with xylose, and which is one important component of the hairy regions of pectin. Activity requires a galacturonic acid backbone substituted with xylose.</text>
</comment>
<dbReference type="GO" id="GO:0004650">
    <property type="term" value="F:polygalacturonase activity"/>
    <property type="evidence" value="ECO:0007669"/>
    <property type="project" value="InterPro"/>
</dbReference>
<dbReference type="STRING" id="2512241.A0A553IFJ1"/>
<evidence type="ECO:0000256" key="4">
    <source>
        <dbReference type="ARBA" id="ARBA00022729"/>
    </source>
</evidence>
<dbReference type="PANTHER" id="PTHR31736:SF9">
    <property type="entry name" value="ENDO-XYLOGALACTURONAN HYDROLASE A-RELATED"/>
    <property type="match status" value="1"/>
</dbReference>
<comment type="caution">
    <text evidence="16">The sequence shown here is derived from an EMBL/GenBank/DDBJ whole genome shotgun (WGS) entry which is preliminary data.</text>
</comment>
<feature type="active site" evidence="13">
    <location>
        <position position="232"/>
    </location>
</feature>
<name>A0A553IFJ1_9PEZI</name>
<evidence type="ECO:0000256" key="2">
    <source>
        <dbReference type="ARBA" id="ARBA00008834"/>
    </source>
</evidence>
<feature type="signal peptide" evidence="15">
    <location>
        <begin position="1"/>
        <end position="18"/>
    </location>
</feature>
<dbReference type="PANTHER" id="PTHR31736">
    <property type="match status" value="1"/>
</dbReference>
<dbReference type="Gene3D" id="2.160.20.10">
    <property type="entry name" value="Single-stranded right-handed beta-helix, Pectin lyase-like"/>
    <property type="match status" value="1"/>
</dbReference>
<keyword evidence="7" id="KW-0325">Glycoprotein</keyword>
<dbReference type="GO" id="GO:0071555">
    <property type="term" value="P:cell wall organization"/>
    <property type="evidence" value="ECO:0007669"/>
    <property type="project" value="UniProtKB-KW"/>
</dbReference>
<keyword evidence="8" id="KW-0119">Carbohydrate metabolism</keyword>
<evidence type="ECO:0000256" key="10">
    <source>
        <dbReference type="ARBA" id="ARBA00023316"/>
    </source>
</evidence>
<evidence type="ECO:0000256" key="9">
    <source>
        <dbReference type="ARBA" id="ARBA00023295"/>
    </source>
</evidence>
<dbReference type="Proteomes" id="UP000319160">
    <property type="component" value="Unassembled WGS sequence"/>
</dbReference>
<dbReference type="GO" id="GO:0000272">
    <property type="term" value="P:polysaccharide catabolic process"/>
    <property type="evidence" value="ECO:0007669"/>
    <property type="project" value="UniProtKB-KW"/>
</dbReference>
<keyword evidence="11" id="KW-0624">Polysaccharide degradation</keyword>
<comment type="subcellular location">
    <subcellularLocation>
        <location evidence="1">Secreted</location>
    </subcellularLocation>
</comment>
<evidence type="ECO:0000256" key="3">
    <source>
        <dbReference type="ARBA" id="ARBA00022525"/>
    </source>
</evidence>
<evidence type="ECO:0000256" key="11">
    <source>
        <dbReference type="ARBA" id="ARBA00023326"/>
    </source>
</evidence>
<protein>
    <recommendedName>
        <fullName evidence="18">Endo-polygalacturonase</fullName>
    </recommendedName>
</protein>
<feature type="chain" id="PRO_5022169003" description="Endo-polygalacturonase" evidence="15">
    <location>
        <begin position="19"/>
        <end position="384"/>
    </location>
</feature>
<accession>A0A553IFJ1</accession>
<dbReference type="Pfam" id="PF00295">
    <property type="entry name" value="Glyco_hydro_28"/>
    <property type="match status" value="1"/>
</dbReference>
<keyword evidence="10" id="KW-0961">Cell wall biogenesis/degradation</keyword>
<dbReference type="GO" id="GO:0005576">
    <property type="term" value="C:extracellular region"/>
    <property type="evidence" value="ECO:0007669"/>
    <property type="project" value="UniProtKB-SubCell"/>
</dbReference>
<evidence type="ECO:0000256" key="12">
    <source>
        <dbReference type="ARBA" id="ARBA00037278"/>
    </source>
</evidence>
<evidence type="ECO:0000256" key="15">
    <source>
        <dbReference type="SAM" id="SignalP"/>
    </source>
</evidence>
<evidence type="ECO:0000313" key="17">
    <source>
        <dbReference type="Proteomes" id="UP000319160"/>
    </source>
</evidence>